<proteinExistence type="predicted"/>
<comment type="caution">
    <text evidence="1">The sequence shown here is derived from an EMBL/GenBank/DDBJ whole genome shotgun (WGS) entry which is preliminary data.</text>
</comment>
<organism evidence="1 2">
    <name type="scientific">Pistacia atlantica</name>
    <dbReference type="NCBI Taxonomy" id="434234"/>
    <lineage>
        <taxon>Eukaryota</taxon>
        <taxon>Viridiplantae</taxon>
        <taxon>Streptophyta</taxon>
        <taxon>Embryophyta</taxon>
        <taxon>Tracheophyta</taxon>
        <taxon>Spermatophyta</taxon>
        <taxon>Magnoliopsida</taxon>
        <taxon>eudicotyledons</taxon>
        <taxon>Gunneridae</taxon>
        <taxon>Pentapetalae</taxon>
        <taxon>rosids</taxon>
        <taxon>malvids</taxon>
        <taxon>Sapindales</taxon>
        <taxon>Anacardiaceae</taxon>
        <taxon>Pistacia</taxon>
    </lineage>
</organism>
<dbReference type="Proteomes" id="UP001164250">
    <property type="component" value="Chromosome 1"/>
</dbReference>
<name>A0ACC1C5A9_9ROSI</name>
<accession>A0ACC1C5A9</accession>
<evidence type="ECO:0000313" key="2">
    <source>
        <dbReference type="Proteomes" id="UP001164250"/>
    </source>
</evidence>
<sequence>MKSTYSEPHMRRRKTHPLIWFAAIICTIIAIAVIVVGIVVFIGYLVLHPRVPVMSVMDAHLDLFQYDLAGLLETQITIILNMKNGNQRAHASFSDTSLILSFDGVEIAKLVALPFDVSKNSSLNFHYVVQSNPIPLDPNLQELVDVSLKKDDVKFGLKGSSRARWRVGPLGSVKFWCHLDCQLRFHILNGSYVPSSRCSSKAK</sequence>
<evidence type="ECO:0000313" key="1">
    <source>
        <dbReference type="EMBL" id="KAJ0110714.1"/>
    </source>
</evidence>
<dbReference type="EMBL" id="CM047897">
    <property type="protein sequence ID" value="KAJ0110714.1"/>
    <property type="molecule type" value="Genomic_DNA"/>
</dbReference>
<keyword evidence="2" id="KW-1185">Reference proteome</keyword>
<protein>
    <submittedName>
        <fullName evidence="1">Uncharacterized protein</fullName>
    </submittedName>
</protein>
<gene>
    <name evidence="1" type="ORF">Patl1_02663</name>
</gene>
<reference evidence="2" key="1">
    <citation type="journal article" date="2023" name="G3 (Bethesda)">
        <title>Genome assembly and association tests identify interacting loci associated with vigor, precocity, and sex in interspecific pistachio rootstocks.</title>
        <authorList>
            <person name="Palmer W."/>
            <person name="Jacygrad E."/>
            <person name="Sagayaradj S."/>
            <person name="Cavanaugh K."/>
            <person name="Han R."/>
            <person name="Bertier L."/>
            <person name="Beede B."/>
            <person name="Kafkas S."/>
            <person name="Golino D."/>
            <person name="Preece J."/>
            <person name="Michelmore R."/>
        </authorList>
    </citation>
    <scope>NUCLEOTIDE SEQUENCE [LARGE SCALE GENOMIC DNA]</scope>
</reference>